<evidence type="ECO:0000256" key="3">
    <source>
        <dbReference type="ARBA" id="ARBA00023172"/>
    </source>
</evidence>
<accession>A0A4S4JZQ8</accession>
<evidence type="ECO:0008006" key="11">
    <source>
        <dbReference type="Google" id="ProtNLM"/>
    </source>
</evidence>
<sequence>MIKEIKTVGLYIRVSTSKQAELGFSLEGQKDEGIQAAAHKLYGDDAIVRFYVDEGISAKSTNCRHELNRMMQDVKKSYLDAIITYKVSRLSRNLSDSLSLVDEIHNSGVKFISIKEGQYGTPHGNLQFNILSSVAQYQREELAENVKMGMTQRAKEGKFNGGRVLGYRSKNKELIIIPEEAAIIKMIYSKYVNENWGTKKIANHLNKIGKRSKNNKEFAQSTVNIILKNPVYKGYIRFNQVVHWEKKRRKGTNPDYINVKGIHKPIIDEETWDKANSMIKKRSTGTPRQYTRNFPLTSIAKCPECGSYMTSMYSSKRKDGTKLRYYVCGRYHNGGKAVCNPNTVNADKLEKSVYKRLTKALQSNSIISAITQNIHEKIAREYTTNDNSNETKIIEKRIAELETQKKMIQDDAMTGSGFYTPQEAKERITELRVEIIDLKDSLAKLQSDKEVKDTMVKEVNTDFIRTQLQEFLDLKERLDIMEFRQLLVASIKKIDVSNNKLKDIQFSFIAHTPESSRSPGDSSLHNMVTNNSPLILRGLYFKENRYLFMIRFPLLYLNEVFDKLIISEANIIWFDQRHN</sequence>
<dbReference type="PROSITE" id="PS51736">
    <property type="entry name" value="RECOMBINASES_3"/>
    <property type="match status" value="1"/>
</dbReference>
<name>A0A4S4JZQ8_ALKAL</name>
<dbReference type="InterPro" id="IPR050639">
    <property type="entry name" value="SSR_resolvase"/>
</dbReference>
<feature type="domain" description="Resolvase/invertase-type recombinase catalytic" evidence="7">
    <location>
        <begin position="7"/>
        <end position="157"/>
    </location>
</feature>
<keyword evidence="6" id="KW-0175">Coiled coil</keyword>
<dbReference type="Gene3D" id="3.90.1750.20">
    <property type="entry name" value="Putative Large Serine Recombinase, Chain B, Domain 2"/>
    <property type="match status" value="1"/>
</dbReference>
<keyword evidence="3" id="KW-0233">DNA recombination</keyword>
<feature type="domain" description="Recombinase" evidence="8">
    <location>
        <begin position="164"/>
        <end position="285"/>
    </location>
</feature>
<dbReference type="PANTHER" id="PTHR30461:SF23">
    <property type="entry name" value="DNA RECOMBINASE-RELATED"/>
    <property type="match status" value="1"/>
</dbReference>
<evidence type="ECO:0000256" key="1">
    <source>
        <dbReference type="ARBA" id="ARBA00022908"/>
    </source>
</evidence>
<dbReference type="RefSeq" id="WP_003321778.1">
    <property type="nucleotide sequence ID" value="NZ_ALPT02000066.1"/>
</dbReference>
<dbReference type="Proteomes" id="UP000297014">
    <property type="component" value="Unassembled WGS sequence"/>
</dbReference>
<dbReference type="Pfam" id="PF07508">
    <property type="entry name" value="Recombinase"/>
    <property type="match status" value="1"/>
</dbReference>
<dbReference type="SMART" id="SM00857">
    <property type="entry name" value="Resolvase"/>
    <property type="match status" value="1"/>
</dbReference>
<evidence type="ECO:0000313" key="10">
    <source>
        <dbReference type="Proteomes" id="UP000297014"/>
    </source>
</evidence>
<dbReference type="CDD" id="cd00338">
    <property type="entry name" value="Ser_Recombinase"/>
    <property type="match status" value="1"/>
</dbReference>
<dbReference type="InterPro" id="IPR006119">
    <property type="entry name" value="Resolv_N"/>
</dbReference>
<proteinExistence type="predicted"/>
<evidence type="ECO:0000256" key="2">
    <source>
        <dbReference type="ARBA" id="ARBA00023125"/>
    </source>
</evidence>
<keyword evidence="2" id="KW-0238">DNA-binding</keyword>
<dbReference type="GO" id="GO:0000150">
    <property type="term" value="F:DNA strand exchange activity"/>
    <property type="evidence" value="ECO:0007669"/>
    <property type="project" value="InterPro"/>
</dbReference>
<dbReference type="SUPFAM" id="SSF53041">
    <property type="entry name" value="Resolvase-like"/>
    <property type="match status" value="1"/>
</dbReference>
<dbReference type="Pfam" id="PF13408">
    <property type="entry name" value="Zn_ribbon_recom"/>
    <property type="match status" value="1"/>
</dbReference>
<dbReference type="InterPro" id="IPR038109">
    <property type="entry name" value="DNA_bind_recomb_sf"/>
</dbReference>
<evidence type="ECO:0000256" key="5">
    <source>
        <dbReference type="PROSITE-ProRule" id="PRU10137"/>
    </source>
</evidence>
<dbReference type="GO" id="GO:0003677">
    <property type="term" value="F:DNA binding"/>
    <property type="evidence" value="ECO:0007669"/>
    <property type="project" value="UniProtKB-KW"/>
</dbReference>
<evidence type="ECO:0000259" key="8">
    <source>
        <dbReference type="PROSITE" id="PS51737"/>
    </source>
</evidence>
<evidence type="ECO:0000256" key="6">
    <source>
        <dbReference type="SAM" id="Coils"/>
    </source>
</evidence>
<gene>
    <name evidence="9" type="ORF">AJ85_08665</name>
</gene>
<keyword evidence="1" id="KW-0229">DNA integration</keyword>
<dbReference type="GO" id="GO:0015074">
    <property type="term" value="P:DNA integration"/>
    <property type="evidence" value="ECO:0007669"/>
    <property type="project" value="UniProtKB-KW"/>
</dbReference>
<organism evidence="9 10">
    <name type="scientific">Alkalihalobacillus alcalophilus ATCC 27647 = CGMCC 1.3604</name>
    <dbReference type="NCBI Taxonomy" id="1218173"/>
    <lineage>
        <taxon>Bacteria</taxon>
        <taxon>Bacillati</taxon>
        <taxon>Bacillota</taxon>
        <taxon>Bacilli</taxon>
        <taxon>Bacillales</taxon>
        <taxon>Bacillaceae</taxon>
        <taxon>Alkalihalobacillus</taxon>
    </lineage>
</organism>
<dbReference type="Gene3D" id="3.40.50.1390">
    <property type="entry name" value="Resolvase, N-terminal catalytic domain"/>
    <property type="match status" value="1"/>
</dbReference>
<dbReference type="Pfam" id="PF00239">
    <property type="entry name" value="Resolvase"/>
    <property type="match status" value="1"/>
</dbReference>
<protein>
    <recommendedName>
        <fullName evidence="11">Serine recombinase</fullName>
    </recommendedName>
</protein>
<evidence type="ECO:0000256" key="4">
    <source>
        <dbReference type="PIRSR" id="PIRSR606118-50"/>
    </source>
</evidence>
<feature type="coiled-coil region" evidence="6">
    <location>
        <begin position="391"/>
        <end position="448"/>
    </location>
</feature>
<evidence type="ECO:0000259" key="7">
    <source>
        <dbReference type="PROSITE" id="PS51736"/>
    </source>
</evidence>
<comment type="caution">
    <text evidence="9">The sequence shown here is derived from an EMBL/GenBank/DDBJ whole genome shotgun (WGS) entry which is preliminary data.</text>
</comment>
<dbReference type="AlphaFoldDB" id="A0A4S4JZQ8"/>
<reference evidence="9 10" key="1">
    <citation type="submission" date="2014-01" db="EMBL/GenBank/DDBJ databases">
        <title>Draft genome sequencing of Bacillus alcalophilus CGMCC 1.3604.</title>
        <authorList>
            <person name="Yang J."/>
            <person name="Diao L."/>
            <person name="Yang S."/>
        </authorList>
    </citation>
    <scope>NUCLEOTIDE SEQUENCE [LARGE SCALE GENOMIC DNA]</scope>
    <source>
        <strain evidence="9 10">CGMCC 1.3604</strain>
    </source>
</reference>
<dbReference type="PROSITE" id="PS00397">
    <property type="entry name" value="RECOMBINASES_1"/>
    <property type="match status" value="1"/>
</dbReference>
<dbReference type="InterPro" id="IPR011109">
    <property type="entry name" value="DNA_bind_recombinase_dom"/>
</dbReference>
<dbReference type="InterPro" id="IPR025827">
    <property type="entry name" value="Zn_ribbon_recom_dom"/>
</dbReference>
<dbReference type="InterPro" id="IPR006118">
    <property type="entry name" value="Recombinase_CS"/>
</dbReference>
<dbReference type="OrthoDB" id="9811097at2"/>
<feature type="active site" description="O-(5'-phospho-DNA)-serine intermediate" evidence="4 5">
    <location>
        <position position="15"/>
    </location>
</feature>
<dbReference type="EMBL" id="JALP01000113">
    <property type="protein sequence ID" value="THG90806.1"/>
    <property type="molecule type" value="Genomic_DNA"/>
</dbReference>
<dbReference type="PANTHER" id="PTHR30461">
    <property type="entry name" value="DNA-INVERTASE FROM LAMBDOID PROPHAGE"/>
    <property type="match status" value="1"/>
</dbReference>
<dbReference type="PROSITE" id="PS51737">
    <property type="entry name" value="RECOMBINASE_DNA_BIND"/>
    <property type="match status" value="1"/>
</dbReference>
<evidence type="ECO:0000313" key="9">
    <source>
        <dbReference type="EMBL" id="THG90806.1"/>
    </source>
</evidence>
<dbReference type="InterPro" id="IPR036162">
    <property type="entry name" value="Resolvase-like_N_sf"/>
</dbReference>